<name>A0A9W9Y6D2_9EURO</name>
<keyword evidence="7" id="KW-0560">Oxidoreductase</keyword>
<evidence type="ECO:0000256" key="5">
    <source>
        <dbReference type="ARBA" id="ARBA00022827"/>
    </source>
</evidence>
<evidence type="ECO:0000256" key="7">
    <source>
        <dbReference type="ARBA" id="ARBA00023002"/>
    </source>
</evidence>
<comment type="pathway">
    <text evidence="2">Secondary metabolite biosynthesis; terpenoid biosynthesis.</text>
</comment>
<dbReference type="OrthoDB" id="66881at2759"/>
<keyword evidence="6" id="KW-0521">NADP</keyword>
<evidence type="ECO:0000256" key="1">
    <source>
        <dbReference type="ARBA" id="ARBA00001974"/>
    </source>
</evidence>
<accession>A0A9W9Y6D2</accession>
<gene>
    <name evidence="8" type="ORF">N7463_001454</name>
</gene>
<dbReference type="PANTHER" id="PTHR43098">
    <property type="entry name" value="L-ORNITHINE N(5)-MONOOXYGENASE-RELATED"/>
    <property type="match status" value="1"/>
</dbReference>
<dbReference type="InterPro" id="IPR050775">
    <property type="entry name" value="FAD-binding_Monooxygenases"/>
</dbReference>
<dbReference type="PANTHER" id="PTHR43098:SF2">
    <property type="entry name" value="FAD-BINDING MONOOXYGENASE AUSB-RELATED"/>
    <property type="match status" value="1"/>
</dbReference>
<keyword evidence="9" id="KW-1185">Reference proteome</keyword>
<evidence type="ECO:0000256" key="4">
    <source>
        <dbReference type="ARBA" id="ARBA00022630"/>
    </source>
</evidence>
<evidence type="ECO:0000313" key="9">
    <source>
        <dbReference type="Proteomes" id="UP001149954"/>
    </source>
</evidence>
<comment type="caution">
    <text evidence="8">The sequence shown here is derived from an EMBL/GenBank/DDBJ whole genome shotgun (WGS) entry which is preliminary data.</text>
</comment>
<sequence>MGSILTVDDILGPNKIEAGVLEAKYASERGKRLPPSGCPKNRDVKVDNDDVLKDLRKDPASQCAARDPISSNSRVVIIGAGIAGIIAAVKLKQQGIDDFVIIEKGAGYGGTWYWNQYPGLRCDIEALIYLPFLEETGYVPQARYPSAEEIRAHLARIVDQWNLSSKMILETSTTAMSWDEPARRWYITTNRSDQWTSQFVILATGLFHEPKFPKIPGIETFQGLQFHSGRWDYRVTGGDARSPRDRLADKTVGILGTGASAVQIIPQLAQDAQKLYVFQRTPSSITLRHDIPVDATTIADWSPGWQKERMEDFSRIVQGEELTQKECLATEGWDILALRNLLRDYSQDASLAEIQDLIPRLFQEADYRLMNRIRDTIDTIVQDPTTADHLKPWYGYLCKRPTFHNQYLATFNQPHVQLVHTQGKGVTRVTPTGIEANGKEFEVDVIIYCTGFDFEIGTSFYDRTGIHLVGSQGQTLDFAWADDGPSTLFGIHIRDFPNLFYMGPVQAGASFNYTHTAYEAATHIAAIIRHCVDHEHDFKAIQPTEASQMDWVQQNEAGSDERLQFAQSCTPGYFNGQGQPERIPARWGYYPKGITAWVQAMQASKEGGTLNGFETW</sequence>
<evidence type="ECO:0000256" key="3">
    <source>
        <dbReference type="ARBA" id="ARBA00010139"/>
    </source>
</evidence>
<reference evidence="8" key="2">
    <citation type="journal article" date="2023" name="IMA Fungus">
        <title>Comparative genomic study of the Penicillium genus elucidates a diverse pangenome and 15 lateral gene transfer events.</title>
        <authorList>
            <person name="Petersen C."/>
            <person name="Sorensen T."/>
            <person name="Nielsen M.R."/>
            <person name="Sondergaard T.E."/>
            <person name="Sorensen J.L."/>
            <person name="Fitzpatrick D.A."/>
            <person name="Frisvad J.C."/>
            <person name="Nielsen K.L."/>
        </authorList>
    </citation>
    <scope>NUCLEOTIDE SEQUENCE</scope>
    <source>
        <strain evidence="8">IBT 29495</strain>
    </source>
</reference>
<organism evidence="8 9">
    <name type="scientific">Penicillium fimorum</name>
    <dbReference type="NCBI Taxonomy" id="1882269"/>
    <lineage>
        <taxon>Eukaryota</taxon>
        <taxon>Fungi</taxon>
        <taxon>Dikarya</taxon>
        <taxon>Ascomycota</taxon>
        <taxon>Pezizomycotina</taxon>
        <taxon>Eurotiomycetes</taxon>
        <taxon>Eurotiomycetidae</taxon>
        <taxon>Eurotiales</taxon>
        <taxon>Aspergillaceae</taxon>
        <taxon>Penicillium</taxon>
    </lineage>
</organism>
<protein>
    <submittedName>
        <fullName evidence="8">Cyclohexanone monooxygenase</fullName>
    </submittedName>
</protein>
<comment type="similarity">
    <text evidence="3">Belongs to the FAD-binding monooxygenase family.</text>
</comment>
<evidence type="ECO:0000313" key="8">
    <source>
        <dbReference type="EMBL" id="KAJ5521001.1"/>
    </source>
</evidence>
<dbReference type="Gene3D" id="3.50.50.60">
    <property type="entry name" value="FAD/NAD(P)-binding domain"/>
    <property type="match status" value="2"/>
</dbReference>
<reference evidence="8" key="1">
    <citation type="submission" date="2022-12" db="EMBL/GenBank/DDBJ databases">
        <authorList>
            <person name="Petersen C."/>
        </authorList>
    </citation>
    <scope>NUCLEOTIDE SEQUENCE</scope>
    <source>
        <strain evidence="8">IBT 29495</strain>
    </source>
</reference>
<comment type="cofactor">
    <cofactor evidence="1">
        <name>FAD</name>
        <dbReference type="ChEBI" id="CHEBI:57692"/>
    </cofactor>
</comment>
<keyword evidence="4" id="KW-0285">Flavoprotein</keyword>
<dbReference type="InterPro" id="IPR036188">
    <property type="entry name" value="FAD/NAD-bd_sf"/>
</dbReference>
<dbReference type="AlphaFoldDB" id="A0A9W9Y6D2"/>
<keyword evidence="5" id="KW-0274">FAD</keyword>
<dbReference type="GO" id="GO:0004497">
    <property type="term" value="F:monooxygenase activity"/>
    <property type="evidence" value="ECO:0007669"/>
    <property type="project" value="UniProtKB-KW"/>
</dbReference>
<dbReference type="EMBL" id="JAPWDS010000001">
    <property type="protein sequence ID" value="KAJ5521001.1"/>
    <property type="molecule type" value="Genomic_DNA"/>
</dbReference>
<dbReference type="Pfam" id="PF13738">
    <property type="entry name" value="Pyr_redox_3"/>
    <property type="match status" value="1"/>
</dbReference>
<dbReference type="Proteomes" id="UP001149954">
    <property type="component" value="Unassembled WGS sequence"/>
</dbReference>
<keyword evidence="8" id="KW-0503">Monooxygenase</keyword>
<dbReference type="SUPFAM" id="SSF51905">
    <property type="entry name" value="FAD/NAD(P)-binding domain"/>
    <property type="match status" value="1"/>
</dbReference>
<proteinExistence type="inferred from homology"/>
<evidence type="ECO:0000256" key="6">
    <source>
        <dbReference type="ARBA" id="ARBA00022857"/>
    </source>
</evidence>
<evidence type="ECO:0000256" key="2">
    <source>
        <dbReference type="ARBA" id="ARBA00004721"/>
    </source>
</evidence>